<reference evidence="4" key="1">
    <citation type="submission" date="2015-12" db="EMBL/GenBank/DDBJ databases">
        <title>Complete genome sequences of two moderately thermophilic Paenibacillus species.</title>
        <authorList>
            <person name="Butler R.III."/>
            <person name="Wang J."/>
            <person name="Stark B.C."/>
            <person name="Pombert J.-F."/>
        </authorList>
    </citation>
    <scope>NUCLEOTIDE SEQUENCE [LARGE SCALE GENOMIC DNA]</scope>
    <source>
        <strain evidence="4">32O-Y</strain>
    </source>
</reference>
<dbReference type="InterPro" id="IPR012349">
    <property type="entry name" value="Split_barrel_FMN-bd"/>
</dbReference>
<evidence type="ECO:0000313" key="4">
    <source>
        <dbReference type="Proteomes" id="UP000061660"/>
    </source>
</evidence>
<dbReference type="AlphaFoldDB" id="A0A0U2MX82"/>
<dbReference type="PATRIC" id="fig|162209.4.peg.2461"/>
<dbReference type="SMART" id="SM00903">
    <property type="entry name" value="Flavin_Reduct"/>
    <property type="match status" value="1"/>
</dbReference>
<dbReference type="Proteomes" id="UP000061660">
    <property type="component" value="Chromosome"/>
</dbReference>
<feature type="domain" description="Flavin reductase like" evidence="2">
    <location>
        <begin position="14"/>
        <end position="156"/>
    </location>
</feature>
<dbReference type="RefSeq" id="WP_062408865.1">
    <property type="nucleotide sequence ID" value="NZ_CP013652.1"/>
</dbReference>
<accession>A0A0U2MX82</accession>
<dbReference type="KEGG" id="pnp:IJ22_23140"/>
<organism evidence="3 4">
    <name type="scientific">Paenibacillus naphthalenovorans</name>
    <dbReference type="NCBI Taxonomy" id="162209"/>
    <lineage>
        <taxon>Bacteria</taxon>
        <taxon>Bacillati</taxon>
        <taxon>Bacillota</taxon>
        <taxon>Bacilli</taxon>
        <taxon>Bacillales</taxon>
        <taxon>Paenibacillaceae</taxon>
        <taxon>Paenibacillus</taxon>
    </lineage>
</organism>
<keyword evidence="4" id="KW-1185">Reference proteome</keyword>
<dbReference type="InterPro" id="IPR002563">
    <property type="entry name" value="Flavin_Rdtase-like_dom"/>
</dbReference>
<dbReference type="Pfam" id="PF01613">
    <property type="entry name" value="Flavin_Reduct"/>
    <property type="match status" value="1"/>
</dbReference>
<dbReference type="PANTHER" id="PTHR30466:SF1">
    <property type="entry name" value="FMN REDUCTASE (NADH) RUTF"/>
    <property type="match status" value="1"/>
</dbReference>
<dbReference type="GO" id="GO:0042602">
    <property type="term" value="F:riboflavin reductase (NADPH) activity"/>
    <property type="evidence" value="ECO:0007669"/>
    <property type="project" value="TreeGrafter"/>
</dbReference>
<dbReference type="STRING" id="162209.IJ22_23140"/>
<gene>
    <name evidence="3" type="ORF">IJ22_23140</name>
</gene>
<dbReference type="GO" id="GO:0010181">
    <property type="term" value="F:FMN binding"/>
    <property type="evidence" value="ECO:0007669"/>
    <property type="project" value="InterPro"/>
</dbReference>
<sequence length="158" mass="17523">MNTHFDSKDFRGALGMFSTGVTVITTSDGYAVKGMTANAFTSVSLEPPLVLVCVGKKAQTHAYLEKNKTFGINILRESQQELSGHFAGKCKDSVEEQIQYDYHEDIPIIRECLASLACTLWRTYDGGDHTLFVGEVKAIQMDDGDPLLFYKGAYKKII</sequence>
<dbReference type="EMBL" id="CP013652">
    <property type="protein sequence ID" value="ALS22687.1"/>
    <property type="molecule type" value="Genomic_DNA"/>
</dbReference>
<dbReference type="Gene3D" id="2.30.110.10">
    <property type="entry name" value="Electron Transport, Fmn-binding Protein, Chain A"/>
    <property type="match status" value="1"/>
</dbReference>
<proteinExistence type="predicted"/>
<name>A0A0U2MX82_9BACL</name>
<evidence type="ECO:0000259" key="2">
    <source>
        <dbReference type="SMART" id="SM00903"/>
    </source>
</evidence>
<dbReference type="PANTHER" id="PTHR30466">
    <property type="entry name" value="FLAVIN REDUCTASE"/>
    <property type="match status" value="1"/>
</dbReference>
<dbReference type="OrthoDB" id="9792858at2"/>
<dbReference type="GO" id="GO:0006208">
    <property type="term" value="P:pyrimidine nucleobase catabolic process"/>
    <property type="evidence" value="ECO:0007669"/>
    <property type="project" value="TreeGrafter"/>
</dbReference>
<dbReference type="InterPro" id="IPR050268">
    <property type="entry name" value="NADH-dep_flavin_reductase"/>
</dbReference>
<keyword evidence="1" id="KW-0560">Oxidoreductase</keyword>
<evidence type="ECO:0000256" key="1">
    <source>
        <dbReference type="ARBA" id="ARBA00023002"/>
    </source>
</evidence>
<protein>
    <submittedName>
        <fullName evidence="3">NADH-dependent flavin reductase</fullName>
    </submittedName>
</protein>
<dbReference type="SUPFAM" id="SSF50475">
    <property type="entry name" value="FMN-binding split barrel"/>
    <property type="match status" value="1"/>
</dbReference>
<reference evidence="3 4" key="2">
    <citation type="journal article" date="2016" name="Genome Announc.">
        <title>Complete Genome Sequences of Two Interactive Moderate Thermophiles, Paenibacillus napthalenovorans 32O-Y and Paenibacillus sp. 32O-W.</title>
        <authorList>
            <person name="Butler R.R.III."/>
            <person name="Wang J."/>
            <person name="Stark B.C."/>
            <person name="Pombert J.F."/>
        </authorList>
    </citation>
    <scope>NUCLEOTIDE SEQUENCE [LARGE SCALE GENOMIC DNA]</scope>
    <source>
        <strain evidence="3 4">32O-Y</strain>
    </source>
</reference>
<evidence type="ECO:0000313" key="3">
    <source>
        <dbReference type="EMBL" id="ALS22687.1"/>
    </source>
</evidence>